<dbReference type="InterPro" id="IPR038765">
    <property type="entry name" value="Papain-like_cys_pep_sf"/>
</dbReference>
<proteinExistence type="inferred from homology"/>
<comment type="subcellular location">
    <subcellularLocation>
        <location evidence="1 13">Cytoplasm</location>
    </subcellularLocation>
</comment>
<dbReference type="Pfam" id="PF03416">
    <property type="entry name" value="Peptidase_C54"/>
    <property type="match status" value="1"/>
</dbReference>
<feature type="compositionally biased region" description="Basic residues" evidence="14">
    <location>
        <begin position="17"/>
        <end position="29"/>
    </location>
</feature>
<dbReference type="PANTHER" id="PTHR22624">
    <property type="entry name" value="CYSTEINE PROTEASE ATG4"/>
    <property type="match status" value="1"/>
</dbReference>
<dbReference type="PANTHER" id="PTHR22624:SF49">
    <property type="entry name" value="CYSTEINE PROTEASE"/>
    <property type="match status" value="1"/>
</dbReference>
<comment type="caution">
    <text evidence="16">The sequence shown here is derived from an EMBL/GenBank/DDBJ whole genome shotgun (WGS) entry which is preliminary data.</text>
</comment>
<feature type="domain" description="Peptidase C54 catalytic" evidence="15">
    <location>
        <begin position="214"/>
        <end position="502"/>
    </location>
</feature>
<dbReference type="InterPro" id="IPR005078">
    <property type="entry name" value="Peptidase_C54"/>
</dbReference>
<dbReference type="EC" id="3.4.22.-" evidence="13"/>
<reference evidence="16 17" key="1">
    <citation type="submission" date="2024-09" db="EMBL/GenBank/DDBJ databases">
        <title>Chromosome-scale assembly of Riccia sorocarpa.</title>
        <authorList>
            <person name="Paukszto L."/>
        </authorList>
    </citation>
    <scope>NUCLEOTIDE SEQUENCE [LARGE SCALE GENOMIC DNA]</scope>
    <source>
        <strain evidence="16">LP-2024</strain>
        <tissue evidence="16">Aerial parts of the thallus</tissue>
    </source>
</reference>
<gene>
    <name evidence="16" type="ORF">R1sor_003626</name>
</gene>
<evidence type="ECO:0000256" key="4">
    <source>
        <dbReference type="ARBA" id="ARBA00022490"/>
    </source>
</evidence>
<evidence type="ECO:0000256" key="11">
    <source>
        <dbReference type="ARBA" id="ARBA00038724"/>
    </source>
</evidence>
<organism evidence="16 17">
    <name type="scientific">Riccia sorocarpa</name>
    <dbReference type="NCBI Taxonomy" id="122646"/>
    <lineage>
        <taxon>Eukaryota</taxon>
        <taxon>Viridiplantae</taxon>
        <taxon>Streptophyta</taxon>
        <taxon>Embryophyta</taxon>
        <taxon>Marchantiophyta</taxon>
        <taxon>Marchantiopsida</taxon>
        <taxon>Marchantiidae</taxon>
        <taxon>Marchantiales</taxon>
        <taxon>Ricciaceae</taxon>
        <taxon>Riccia</taxon>
    </lineage>
</organism>
<feature type="compositionally biased region" description="Acidic residues" evidence="14">
    <location>
        <begin position="556"/>
        <end position="565"/>
    </location>
</feature>
<keyword evidence="6 13" id="KW-0378">Hydrolase</keyword>
<feature type="compositionally biased region" description="Polar residues" evidence="14">
    <location>
        <begin position="31"/>
        <end position="43"/>
    </location>
</feature>
<evidence type="ECO:0000256" key="14">
    <source>
        <dbReference type="SAM" id="MobiDB-lite"/>
    </source>
</evidence>
<sequence length="565" mass="63393">MQQCRYRSPDWQSPLHYKAKGGTQRRRHATTNDTKNIQSTEGTVSESYYDPVQRIREGRKCHKVGAGERVVVVVCIVKIVEAQARLQLEDWTLRLAALATRIVIATYWINRGYLGFKQMSKISEQEEEQEATKQGGSNYTSWSKKVSEVSRSLHFKAGESLILGLMERPRNQVRRLHDKFWGAKWNSGTATDSAIWFLGVCYEFQPESKEEPVAEFLHDFASRVWITYRRGFEAIGQSKLTSDVGWGCMLRSGQMLLAQALVCHYLGRAWRQDQPHERRYLEILQSFGDCPGDLCPFSIHNLLEYGSPYGLVAGSWLGPYALCRTIEALAIVDFEASKAGRRKRALPMAVCVVSGDADGERGGAPVLFIDDVHDKCANWEECPGSWAPLLVLVPLVLGLEKVNPRYLPSLRATFSFPQSLGIAGGKPGASHYLVGIQDDQALYLDPHEVQQAVCISPDDTEVDTSSYHCKEVRRMPLDAIDPSLALGFYCKSREDFDDLCSRASELAAQSQGAPMFTVAQGRSRKHSTPGFLKLGSLRIYEQESSEKDHVNLDADSSPEDEWQIL</sequence>
<evidence type="ECO:0000256" key="2">
    <source>
        <dbReference type="ARBA" id="ARBA00010958"/>
    </source>
</evidence>
<evidence type="ECO:0000256" key="7">
    <source>
        <dbReference type="ARBA" id="ARBA00022807"/>
    </source>
</evidence>
<comment type="similarity">
    <text evidence="2 13">Belongs to the peptidase C54 family.</text>
</comment>
<evidence type="ECO:0000256" key="9">
    <source>
        <dbReference type="ARBA" id="ARBA00023006"/>
    </source>
</evidence>
<dbReference type="GO" id="GO:0015031">
    <property type="term" value="P:protein transport"/>
    <property type="evidence" value="ECO:0007669"/>
    <property type="project" value="UniProtKB-KW"/>
</dbReference>
<dbReference type="GO" id="GO:0006914">
    <property type="term" value="P:autophagy"/>
    <property type="evidence" value="ECO:0007669"/>
    <property type="project" value="UniProtKB-KW"/>
</dbReference>
<dbReference type="SUPFAM" id="SSF54001">
    <property type="entry name" value="Cysteine proteinases"/>
    <property type="match status" value="1"/>
</dbReference>
<keyword evidence="5 13" id="KW-0645">Protease</keyword>
<dbReference type="InterPro" id="IPR046792">
    <property type="entry name" value="Peptidase_C54_cat"/>
</dbReference>
<protein>
    <recommendedName>
        <fullName evidence="13">Cysteine protease</fullName>
        <ecNumber evidence="13">3.4.22.-</ecNumber>
    </recommendedName>
</protein>
<dbReference type="Proteomes" id="UP001633002">
    <property type="component" value="Unassembled WGS sequence"/>
</dbReference>
<feature type="region of interest" description="Disordered" evidence="14">
    <location>
        <begin position="1"/>
        <end position="43"/>
    </location>
</feature>
<evidence type="ECO:0000259" key="15">
    <source>
        <dbReference type="Pfam" id="PF03416"/>
    </source>
</evidence>
<evidence type="ECO:0000256" key="10">
    <source>
        <dbReference type="ARBA" id="ARBA00029362"/>
    </source>
</evidence>
<comment type="catalytic activity">
    <reaction evidence="10">
        <text>[protein]-C-terminal L-amino acid-glycyl-phosphatidylethanolamide + H2O = [protein]-C-terminal L-amino acid-glycine + a 1,2-diacyl-sn-glycero-3-phosphoethanolamine</text>
        <dbReference type="Rhea" id="RHEA:67548"/>
        <dbReference type="Rhea" id="RHEA-COMP:17323"/>
        <dbReference type="Rhea" id="RHEA-COMP:17324"/>
        <dbReference type="ChEBI" id="CHEBI:15377"/>
        <dbReference type="ChEBI" id="CHEBI:64612"/>
        <dbReference type="ChEBI" id="CHEBI:172940"/>
        <dbReference type="ChEBI" id="CHEBI:172941"/>
    </reaction>
    <physiologicalReaction direction="left-to-right" evidence="10">
        <dbReference type="Rhea" id="RHEA:67549"/>
    </physiologicalReaction>
</comment>
<evidence type="ECO:0000256" key="3">
    <source>
        <dbReference type="ARBA" id="ARBA00022448"/>
    </source>
</evidence>
<keyword evidence="8 13" id="KW-0653">Protein transport</keyword>
<evidence type="ECO:0000256" key="5">
    <source>
        <dbReference type="ARBA" id="ARBA00022670"/>
    </source>
</evidence>
<evidence type="ECO:0000256" key="1">
    <source>
        <dbReference type="ARBA" id="ARBA00004496"/>
    </source>
</evidence>
<keyword evidence="3" id="KW-0813">Transport</keyword>
<evidence type="ECO:0000313" key="17">
    <source>
        <dbReference type="Proteomes" id="UP001633002"/>
    </source>
</evidence>
<keyword evidence="4 13" id="KW-0963">Cytoplasm</keyword>
<evidence type="ECO:0000256" key="6">
    <source>
        <dbReference type="ARBA" id="ARBA00022801"/>
    </source>
</evidence>
<keyword evidence="9 13" id="KW-0072">Autophagy</keyword>
<name>A0ABD3H505_9MARC</name>
<dbReference type="GO" id="GO:0005737">
    <property type="term" value="C:cytoplasm"/>
    <property type="evidence" value="ECO:0007669"/>
    <property type="project" value="UniProtKB-SubCell"/>
</dbReference>
<comment type="subunit">
    <text evidence="11">Interacts with ATG8.</text>
</comment>
<comment type="function">
    <text evidence="12">Cysteine protease that plays a key role in autophagy by mediating both proteolytic activation and delipidation of ATG8 family proteins. The protease activity is required for proteolytic activation of ATG8 family proteins: cleaves the C-terminal amino acid of ATG8 proteins to reveal a C-terminal glycine. Exposure of the glycine at the C-terminus is essential for ATG8 proteins conjugation to phosphatidylethanolamine (PE) and insertion to membranes, which is necessary for autophagy. In addition to the protease activity, also mediates delipidation of PE-conjugated ATG8 proteins.</text>
</comment>
<keyword evidence="7" id="KW-0788">Thiol protease</keyword>
<dbReference type="GO" id="GO:0006508">
    <property type="term" value="P:proteolysis"/>
    <property type="evidence" value="ECO:0007669"/>
    <property type="project" value="UniProtKB-KW"/>
</dbReference>
<evidence type="ECO:0000256" key="13">
    <source>
        <dbReference type="RuleBase" id="RU363115"/>
    </source>
</evidence>
<dbReference type="GO" id="GO:0008234">
    <property type="term" value="F:cysteine-type peptidase activity"/>
    <property type="evidence" value="ECO:0007669"/>
    <property type="project" value="UniProtKB-KW"/>
</dbReference>
<dbReference type="AlphaFoldDB" id="A0ABD3H505"/>
<evidence type="ECO:0000256" key="12">
    <source>
        <dbReference type="ARBA" id="ARBA00045891"/>
    </source>
</evidence>
<evidence type="ECO:0000256" key="8">
    <source>
        <dbReference type="ARBA" id="ARBA00022927"/>
    </source>
</evidence>
<dbReference type="EMBL" id="JBJQOH010000006">
    <property type="protein sequence ID" value="KAL3685604.1"/>
    <property type="molecule type" value="Genomic_DNA"/>
</dbReference>
<keyword evidence="17" id="KW-1185">Reference proteome</keyword>
<accession>A0ABD3H505</accession>
<feature type="region of interest" description="Disordered" evidence="14">
    <location>
        <begin position="545"/>
        <end position="565"/>
    </location>
</feature>
<evidence type="ECO:0000313" key="16">
    <source>
        <dbReference type="EMBL" id="KAL3685604.1"/>
    </source>
</evidence>